<protein>
    <submittedName>
        <fullName evidence="1">Uncharacterized protein</fullName>
    </submittedName>
</protein>
<sequence>MDFPAVCNFARANLGIVEASGWRTGCIMVESSTHLRHDSSSSSLLVIARLEFLNRIQYEIGPIMSSCRAEQQRWMSAEICEC</sequence>
<accession>A0ABP0YCH5</accession>
<dbReference type="Proteomes" id="UP001642487">
    <property type="component" value="Chromosome 3"/>
</dbReference>
<keyword evidence="2" id="KW-1185">Reference proteome</keyword>
<evidence type="ECO:0000313" key="1">
    <source>
        <dbReference type="EMBL" id="CAK9317365.1"/>
    </source>
</evidence>
<dbReference type="EMBL" id="OZ021737">
    <property type="protein sequence ID" value="CAK9317365.1"/>
    <property type="molecule type" value="Genomic_DNA"/>
</dbReference>
<reference evidence="1 2" key="1">
    <citation type="submission" date="2024-03" db="EMBL/GenBank/DDBJ databases">
        <authorList>
            <person name="Gkanogiannis A."/>
            <person name="Becerra Lopez-Lavalle L."/>
        </authorList>
    </citation>
    <scope>NUCLEOTIDE SEQUENCE [LARGE SCALE GENOMIC DNA]</scope>
</reference>
<proteinExistence type="predicted"/>
<name>A0ABP0YCH5_9ROSI</name>
<evidence type="ECO:0000313" key="2">
    <source>
        <dbReference type="Proteomes" id="UP001642487"/>
    </source>
</evidence>
<organism evidence="1 2">
    <name type="scientific">Citrullus colocynthis</name>
    <name type="common">colocynth</name>
    <dbReference type="NCBI Taxonomy" id="252529"/>
    <lineage>
        <taxon>Eukaryota</taxon>
        <taxon>Viridiplantae</taxon>
        <taxon>Streptophyta</taxon>
        <taxon>Embryophyta</taxon>
        <taxon>Tracheophyta</taxon>
        <taxon>Spermatophyta</taxon>
        <taxon>Magnoliopsida</taxon>
        <taxon>eudicotyledons</taxon>
        <taxon>Gunneridae</taxon>
        <taxon>Pentapetalae</taxon>
        <taxon>rosids</taxon>
        <taxon>fabids</taxon>
        <taxon>Cucurbitales</taxon>
        <taxon>Cucurbitaceae</taxon>
        <taxon>Benincaseae</taxon>
        <taxon>Citrullus</taxon>
    </lineage>
</organism>
<gene>
    <name evidence="1" type="ORF">CITCOLO1_LOCUS9268</name>
</gene>